<keyword evidence="5" id="KW-0496">Mitochondrion</keyword>
<accession>A0A915J283</accession>
<name>A0A915J283_ROMCU</name>
<evidence type="ECO:0000256" key="2">
    <source>
        <dbReference type="ARBA" id="ARBA00009672"/>
    </source>
</evidence>
<evidence type="ECO:0000256" key="9">
    <source>
        <dbReference type="SAM" id="Coils"/>
    </source>
</evidence>
<dbReference type="AlphaFoldDB" id="A0A915J283"/>
<evidence type="ECO:0000256" key="6">
    <source>
        <dbReference type="ARBA" id="ARBA00023274"/>
    </source>
</evidence>
<proteinExistence type="inferred from homology"/>
<organism evidence="10 11">
    <name type="scientific">Romanomermis culicivorax</name>
    <name type="common">Nematode worm</name>
    <dbReference type="NCBI Taxonomy" id="13658"/>
    <lineage>
        <taxon>Eukaryota</taxon>
        <taxon>Metazoa</taxon>
        <taxon>Ecdysozoa</taxon>
        <taxon>Nematoda</taxon>
        <taxon>Enoplea</taxon>
        <taxon>Dorylaimia</taxon>
        <taxon>Mermithida</taxon>
        <taxon>Mermithoidea</taxon>
        <taxon>Mermithidae</taxon>
        <taxon>Romanomermis</taxon>
    </lineage>
</organism>
<dbReference type="PANTHER" id="PTHR21035:SF2">
    <property type="entry name" value="SMALL RIBOSOMAL SUBUNIT PROTEIN MS26"/>
    <property type="match status" value="1"/>
</dbReference>
<evidence type="ECO:0000256" key="1">
    <source>
        <dbReference type="ARBA" id="ARBA00004173"/>
    </source>
</evidence>
<keyword evidence="10" id="KW-1185">Reference proteome</keyword>
<keyword evidence="6" id="KW-0687">Ribonucleoprotein</keyword>
<keyword evidence="9" id="KW-0175">Coiled coil</keyword>
<evidence type="ECO:0000313" key="10">
    <source>
        <dbReference type="Proteomes" id="UP000887565"/>
    </source>
</evidence>
<comment type="similarity">
    <text evidence="2">Belongs to the mitochondrion-specific ribosomal protein mS26 family.</text>
</comment>
<dbReference type="InterPro" id="IPR026140">
    <property type="entry name" value="Ribosomal_mS26"/>
</dbReference>
<evidence type="ECO:0000256" key="7">
    <source>
        <dbReference type="ARBA" id="ARBA00035138"/>
    </source>
</evidence>
<evidence type="ECO:0000256" key="8">
    <source>
        <dbReference type="ARBA" id="ARBA00035344"/>
    </source>
</evidence>
<dbReference type="WBParaSite" id="nRc.2.0.1.t20510-RA">
    <property type="protein sequence ID" value="nRc.2.0.1.t20510-RA"/>
    <property type="gene ID" value="nRc.2.0.1.g20510"/>
</dbReference>
<protein>
    <recommendedName>
        <fullName evidence="7">Small ribosomal subunit protein mS26</fullName>
    </recommendedName>
    <alternativeName>
        <fullName evidence="8">28S ribosomal protein S26, mitochondrial</fullName>
    </alternativeName>
</protein>
<feature type="coiled-coil region" evidence="9">
    <location>
        <begin position="13"/>
        <end position="69"/>
    </location>
</feature>
<evidence type="ECO:0000256" key="4">
    <source>
        <dbReference type="ARBA" id="ARBA00022980"/>
    </source>
</evidence>
<keyword evidence="3" id="KW-0809">Transit peptide</keyword>
<reference evidence="11" key="1">
    <citation type="submission" date="2022-11" db="UniProtKB">
        <authorList>
            <consortium name="WormBaseParasite"/>
        </authorList>
    </citation>
    <scope>IDENTIFICATION</scope>
</reference>
<evidence type="ECO:0000256" key="5">
    <source>
        <dbReference type="ARBA" id="ARBA00023128"/>
    </source>
</evidence>
<comment type="subcellular location">
    <subcellularLocation>
        <location evidence="1">Mitochondrion</location>
    </subcellularLocation>
</comment>
<evidence type="ECO:0000256" key="3">
    <source>
        <dbReference type="ARBA" id="ARBA00022946"/>
    </source>
</evidence>
<dbReference type="PANTHER" id="PTHR21035">
    <property type="entry name" value="28S RIBOSOMAL PROTEIN S26, MITOCHONDRIAL"/>
    <property type="match status" value="1"/>
</dbReference>
<dbReference type="Proteomes" id="UP000887565">
    <property type="component" value="Unplaced"/>
</dbReference>
<keyword evidence="4" id="KW-0689">Ribosomal protein</keyword>
<dbReference type="GO" id="GO:0005763">
    <property type="term" value="C:mitochondrial small ribosomal subunit"/>
    <property type="evidence" value="ECO:0007669"/>
    <property type="project" value="InterPro"/>
</dbReference>
<evidence type="ECO:0000313" key="11">
    <source>
        <dbReference type="WBParaSite" id="nRc.2.0.1.t20510-RA"/>
    </source>
</evidence>
<dbReference type="Pfam" id="PF14943">
    <property type="entry name" value="MRP-S26"/>
    <property type="match status" value="1"/>
</dbReference>
<sequence>ERKIGDEFEKILLHNEQLNAQQAELRAEAFEEKKRQIERSTREEVKDFLRRTEEELKNRELEVEQFIEMSQNYVTPENLNQKLLDALENPLDLEFAIDTAGNVYTGNKTKKYLEEFLSIETKFSAESAPCVRTGKLEPKEIA</sequence>